<evidence type="ECO:0000313" key="1">
    <source>
        <dbReference type="EMBL" id="KAG0493165.1"/>
    </source>
</evidence>
<accession>A0A835VDQ3</accession>
<reference evidence="3 4" key="1">
    <citation type="journal article" date="2020" name="Nat. Food">
        <title>A phased Vanilla planifolia genome enables genetic improvement of flavour and production.</title>
        <authorList>
            <person name="Hasing T."/>
            <person name="Tang H."/>
            <person name="Brym M."/>
            <person name="Khazi F."/>
            <person name="Huang T."/>
            <person name="Chambers A.H."/>
        </authorList>
    </citation>
    <scope>NUCLEOTIDE SEQUENCE [LARGE SCALE GENOMIC DNA]</scope>
    <source>
        <tissue evidence="1">Leaf</tissue>
    </source>
</reference>
<protein>
    <submittedName>
        <fullName evidence="1">Uncharacterized protein</fullName>
    </submittedName>
</protein>
<evidence type="ECO:0000313" key="4">
    <source>
        <dbReference type="Proteomes" id="UP000639772"/>
    </source>
</evidence>
<evidence type="ECO:0000313" key="2">
    <source>
        <dbReference type="EMBL" id="KAG0495294.1"/>
    </source>
</evidence>
<comment type="caution">
    <text evidence="1">The sequence shown here is derived from an EMBL/GenBank/DDBJ whole genome shotgun (WGS) entry which is preliminary data.</text>
</comment>
<evidence type="ECO:0000313" key="3">
    <source>
        <dbReference type="Proteomes" id="UP000636800"/>
    </source>
</evidence>
<dbReference type="EMBL" id="JADCNM010000002">
    <property type="protein sequence ID" value="KAG0495294.1"/>
    <property type="molecule type" value="Genomic_DNA"/>
</dbReference>
<dbReference type="Proteomes" id="UP000636800">
    <property type="component" value="Chromosome 2"/>
</dbReference>
<sequence length="161" mass="18245">MPTVVESARIETRSGARRAKIIAWLLPLRFVSINMKTGRLHEGGDRINEERASDASRSIWVISRFIAALPSSRGVGPPRHYRVCTRNGRRLIMEKLIRLKCRQGRRLALLKEMGGAPIRCGVMEVKIPITVLPKSLRHGDHLPLPRRGLCKVRGMAENRRL</sequence>
<organism evidence="1 3">
    <name type="scientific">Vanilla planifolia</name>
    <name type="common">Vanilla</name>
    <dbReference type="NCBI Taxonomy" id="51239"/>
    <lineage>
        <taxon>Eukaryota</taxon>
        <taxon>Viridiplantae</taxon>
        <taxon>Streptophyta</taxon>
        <taxon>Embryophyta</taxon>
        <taxon>Tracheophyta</taxon>
        <taxon>Spermatophyta</taxon>
        <taxon>Magnoliopsida</taxon>
        <taxon>Liliopsida</taxon>
        <taxon>Asparagales</taxon>
        <taxon>Orchidaceae</taxon>
        <taxon>Vanilloideae</taxon>
        <taxon>Vanilleae</taxon>
        <taxon>Vanilla</taxon>
    </lineage>
</organism>
<dbReference type="AlphaFoldDB" id="A0A835VDQ3"/>
<dbReference type="EMBL" id="JADCNL010000002">
    <property type="protein sequence ID" value="KAG0493165.1"/>
    <property type="molecule type" value="Genomic_DNA"/>
</dbReference>
<dbReference type="Proteomes" id="UP000639772">
    <property type="component" value="Unassembled WGS sequence"/>
</dbReference>
<gene>
    <name evidence="2" type="ORF">HPP92_006288</name>
    <name evidence="1" type="ORF">HPP92_006563</name>
</gene>
<keyword evidence="3" id="KW-1185">Reference proteome</keyword>
<name>A0A835VDQ3_VANPL</name>
<proteinExistence type="predicted"/>